<proteinExistence type="predicted"/>
<dbReference type="AlphaFoldDB" id="A0A0E9TRH0"/>
<evidence type="ECO:0000313" key="1">
    <source>
        <dbReference type="EMBL" id="JAH55318.1"/>
    </source>
</evidence>
<dbReference type="EMBL" id="GBXM01053259">
    <property type="protein sequence ID" value="JAH55318.1"/>
    <property type="molecule type" value="Transcribed_RNA"/>
</dbReference>
<protein>
    <submittedName>
        <fullName evidence="1">Uncharacterized protein</fullName>
    </submittedName>
</protein>
<sequence>MGNLHFFLQCCAIWNSLRVAVP</sequence>
<reference evidence="1" key="2">
    <citation type="journal article" date="2015" name="Fish Shellfish Immunol.">
        <title>Early steps in the European eel (Anguilla anguilla)-Vibrio vulnificus interaction in the gills: Role of the RtxA13 toxin.</title>
        <authorList>
            <person name="Callol A."/>
            <person name="Pajuelo D."/>
            <person name="Ebbesson L."/>
            <person name="Teles M."/>
            <person name="MacKenzie S."/>
            <person name="Amaro C."/>
        </authorList>
    </citation>
    <scope>NUCLEOTIDE SEQUENCE</scope>
</reference>
<name>A0A0E9TRH0_ANGAN</name>
<reference evidence="1" key="1">
    <citation type="submission" date="2014-11" db="EMBL/GenBank/DDBJ databases">
        <authorList>
            <person name="Amaro Gonzalez C."/>
        </authorList>
    </citation>
    <scope>NUCLEOTIDE SEQUENCE</scope>
</reference>
<organism evidence="1">
    <name type="scientific">Anguilla anguilla</name>
    <name type="common">European freshwater eel</name>
    <name type="synonym">Muraena anguilla</name>
    <dbReference type="NCBI Taxonomy" id="7936"/>
    <lineage>
        <taxon>Eukaryota</taxon>
        <taxon>Metazoa</taxon>
        <taxon>Chordata</taxon>
        <taxon>Craniata</taxon>
        <taxon>Vertebrata</taxon>
        <taxon>Euteleostomi</taxon>
        <taxon>Actinopterygii</taxon>
        <taxon>Neopterygii</taxon>
        <taxon>Teleostei</taxon>
        <taxon>Anguilliformes</taxon>
        <taxon>Anguillidae</taxon>
        <taxon>Anguilla</taxon>
    </lineage>
</organism>
<accession>A0A0E9TRH0</accession>